<evidence type="ECO:0000256" key="1">
    <source>
        <dbReference type="SAM" id="Phobius"/>
    </source>
</evidence>
<keyword evidence="1" id="KW-1133">Transmembrane helix</keyword>
<evidence type="ECO:0000313" key="2">
    <source>
        <dbReference type="EMBL" id="CAD8641474.1"/>
    </source>
</evidence>
<keyword evidence="1" id="KW-0472">Membrane</keyword>
<organism evidence="2">
    <name type="scientific">Cryptomonas curvata</name>
    <dbReference type="NCBI Taxonomy" id="233186"/>
    <lineage>
        <taxon>Eukaryota</taxon>
        <taxon>Cryptophyceae</taxon>
        <taxon>Cryptomonadales</taxon>
        <taxon>Cryptomonadaceae</taxon>
        <taxon>Cryptomonas</taxon>
    </lineage>
</organism>
<proteinExistence type="predicted"/>
<feature type="transmembrane region" description="Helical" evidence="1">
    <location>
        <begin position="62"/>
        <end position="83"/>
    </location>
</feature>
<keyword evidence="1" id="KW-0812">Transmembrane</keyword>
<reference evidence="2" key="1">
    <citation type="submission" date="2021-01" db="EMBL/GenBank/DDBJ databases">
        <authorList>
            <person name="Corre E."/>
            <person name="Pelletier E."/>
            <person name="Niang G."/>
            <person name="Scheremetjew M."/>
            <person name="Finn R."/>
            <person name="Kale V."/>
            <person name="Holt S."/>
            <person name="Cochrane G."/>
            <person name="Meng A."/>
            <person name="Brown T."/>
            <person name="Cohen L."/>
        </authorList>
    </citation>
    <scope>NUCLEOTIDE SEQUENCE</scope>
    <source>
        <strain evidence="2">CCAP979/52</strain>
    </source>
</reference>
<protein>
    <submittedName>
        <fullName evidence="2">Uncharacterized protein</fullName>
    </submittedName>
</protein>
<accession>A0A7S0MH91</accession>
<gene>
    <name evidence="2" type="ORF">CCUR1050_LOCUS19158</name>
</gene>
<dbReference type="EMBL" id="HBEZ01034731">
    <property type="protein sequence ID" value="CAD8641474.1"/>
    <property type="molecule type" value="Transcribed_RNA"/>
</dbReference>
<name>A0A7S0MH91_9CRYP</name>
<dbReference type="AlphaFoldDB" id="A0A7S0MH91"/>
<sequence>MFMQKKLLPQRMRIILKLFPEFFFITANYLHSPSRPVRSDQAVMPTPCPVFMLDSRVVTMCLRLVLLGLVLCIACFTIPALAAMPPGYEDVVLCKAGSCLRRIPREPEWSGGKHAFWQCCDPSTGKLSNLFTWGSEVDEQCVLDRQLSYGWAHAYPCIGEQKCL</sequence>